<dbReference type="GO" id="GO:0006606">
    <property type="term" value="P:protein import into nucleus"/>
    <property type="evidence" value="ECO:0007669"/>
    <property type="project" value="TreeGrafter"/>
</dbReference>
<dbReference type="InterPro" id="IPR016024">
    <property type="entry name" value="ARM-type_fold"/>
</dbReference>
<name>A0A6P8IF19_ACTTE</name>
<dbReference type="FunCoup" id="A0A6P8IF19">
    <property type="interactions" value="936"/>
</dbReference>
<dbReference type="GO" id="GO:0051082">
    <property type="term" value="F:unfolded protein binding"/>
    <property type="evidence" value="ECO:0007669"/>
    <property type="project" value="TreeGrafter"/>
</dbReference>
<evidence type="ECO:0000313" key="5">
    <source>
        <dbReference type="Proteomes" id="UP000515163"/>
    </source>
</evidence>
<accession>A0A6P8IF19</accession>
<dbReference type="AlphaFoldDB" id="A0A6P8IF19"/>
<dbReference type="InterPro" id="IPR052616">
    <property type="entry name" value="SYO1-like"/>
</dbReference>
<dbReference type="CDD" id="cd13394">
    <property type="entry name" value="Syo1_like"/>
    <property type="match status" value="1"/>
</dbReference>
<evidence type="ECO:0000259" key="4">
    <source>
        <dbReference type="Pfam" id="PF25567"/>
    </source>
</evidence>
<dbReference type="InterPro" id="IPR057990">
    <property type="entry name" value="TPR_SYO1"/>
</dbReference>
<feature type="region of interest" description="Disordered" evidence="3">
    <location>
        <begin position="327"/>
        <end position="347"/>
    </location>
</feature>
<feature type="domain" description="SYO1-like TPR repeats" evidence="4">
    <location>
        <begin position="367"/>
        <end position="625"/>
    </location>
</feature>
<dbReference type="InterPro" id="IPR011989">
    <property type="entry name" value="ARM-like"/>
</dbReference>
<organism evidence="5 6">
    <name type="scientific">Actinia tenebrosa</name>
    <name type="common">Australian red waratah sea anemone</name>
    <dbReference type="NCBI Taxonomy" id="6105"/>
    <lineage>
        <taxon>Eukaryota</taxon>
        <taxon>Metazoa</taxon>
        <taxon>Cnidaria</taxon>
        <taxon>Anthozoa</taxon>
        <taxon>Hexacorallia</taxon>
        <taxon>Actiniaria</taxon>
        <taxon>Actiniidae</taxon>
        <taxon>Actinia</taxon>
    </lineage>
</organism>
<dbReference type="SUPFAM" id="SSF48371">
    <property type="entry name" value="ARM repeat"/>
    <property type="match status" value="1"/>
</dbReference>
<dbReference type="Pfam" id="PF25567">
    <property type="entry name" value="TPR_SYO1"/>
    <property type="match status" value="1"/>
</dbReference>
<dbReference type="PROSITE" id="PS50176">
    <property type="entry name" value="ARM_REPEAT"/>
    <property type="match status" value="1"/>
</dbReference>
<dbReference type="RefSeq" id="XP_031565135.1">
    <property type="nucleotide sequence ID" value="XM_031709275.1"/>
</dbReference>
<protein>
    <submittedName>
        <fullName evidence="6">HEAT repeat-containing protein 3-like</fullName>
    </submittedName>
</protein>
<dbReference type="Pfam" id="PF00514">
    <property type="entry name" value="Arm"/>
    <property type="match status" value="1"/>
</dbReference>
<dbReference type="Proteomes" id="UP000515163">
    <property type="component" value="Unplaced"/>
</dbReference>
<dbReference type="GeneID" id="116300403"/>
<evidence type="ECO:0000313" key="6">
    <source>
        <dbReference type="RefSeq" id="XP_031565135.1"/>
    </source>
</evidence>
<reference evidence="6" key="1">
    <citation type="submission" date="2025-08" db="UniProtKB">
        <authorList>
            <consortium name="RefSeq"/>
        </authorList>
    </citation>
    <scope>IDENTIFICATION</scope>
    <source>
        <tissue evidence="6">Tentacle</tissue>
    </source>
</reference>
<feature type="compositionally biased region" description="Basic residues" evidence="3">
    <location>
        <begin position="1"/>
        <end position="14"/>
    </location>
</feature>
<dbReference type="GO" id="GO:0042273">
    <property type="term" value="P:ribosomal large subunit biogenesis"/>
    <property type="evidence" value="ECO:0007669"/>
    <property type="project" value="TreeGrafter"/>
</dbReference>
<dbReference type="PANTHER" id="PTHR13347">
    <property type="entry name" value="HEAT REPEAT-CONTAINING PROTEIN 3"/>
    <property type="match status" value="1"/>
</dbReference>
<comment type="similarity">
    <text evidence="1">Belongs to the nuclear import and ribosome assembly adapter family.</text>
</comment>
<dbReference type="SMART" id="SM00185">
    <property type="entry name" value="ARM"/>
    <property type="match status" value="3"/>
</dbReference>
<dbReference type="OrthoDB" id="288703at2759"/>
<keyword evidence="5" id="KW-1185">Reference proteome</keyword>
<sequence>MGKTKAKKRGKHRLQPMGEKCENQSEESMENGGNFSGKTLPLLQKLASPAAEEKECACAGLANLVFEPGAVPVLIRQDVVRRLGPLLIDDNRSIQEAAAGALRNLSLSGGADVCAKMVEQDVMTPLTTFIQQSLESLQSVSNSPGSDYKKQTISLVVQAINLLWNVCESSETAVEIFNMKGLLPHLVQCLKTDIYPMSLAMPAAQCLHTVTEDNPSAAQALCGSSHLMKTIEKALVTEPSTSEVMLLKVLSAGILYNVRYAIPMCSFSELVQAVVKVLSQVLEIDCLEMLGKMLPELEKAEEVQMLLNAQQLGLEILSNVCCADESGDDDWEDVSDMRSDTSDEAADSDEDHYLADDIMQNANNLSAEMVNAIVTQQVPKKVLDKAIFGDVRVYEALDQHPEGKKAVKSLSVVQIRALICLNNITASMDVELMGGADALGQLWNTLFSLTYGNECHKFLTNEEDFVEAATGVMRSVLEKLSALNAPQCITAEHVTVLCQTAVNTPCDAVKVKLLSILGYIGKMAATRDDTVDVLQSLGVVLRDIITSQTSLWIICEALDAIFDTFADGPRVNSVLCSIGLLTTLQQLVPVLKIRIKSERRTLGDHYPVVDAARTNLSRFLKYKAKGH</sequence>
<evidence type="ECO:0000256" key="3">
    <source>
        <dbReference type="SAM" id="MobiDB-lite"/>
    </source>
</evidence>
<dbReference type="PANTHER" id="PTHR13347:SF1">
    <property type="entry name" value="HEAT REPEAT-CONTAINING PROTEIN 3"/>
    <property type="match status" value="1"/>
</dbReference>
<feature type="repeat" description="ARM" evidence="2">
    <location>
        <begin position="78"/>
        <end position="106"/>
    </location>
</feature>
<proteinExistence type="inferred from homology"/>
<dbReference type="KEGG" id="aten:116300403"/>
<dbReference type="InParanoid" id="A0A6P8IF19"/>
<dbReference type="Gene3D" id="1.25.10.10">
    <property type="entry name" value="Leucine-rich Repeat Variant"/>
    <property type="match status" value="1"/>
</dbReference>
<dbReference type="InterPro" id="IPR000225">
    <property type="entry name" value="Armadillo"/>
</dbReference>
<evidence type="ECO:0000256" key="2">
    <source>
        <dbReference type="PROSITE-ProRule" id="PRU00259"/>
    </source>
</evidence>
<evidence type="ECO:0000256" key="1">
    <source>
        <dbReference type="ARBA" id="ARBA00049983"/>
    </source>
</evidence>
<feature type="region of interest" description="Disordered" evidence="3">
    <location>
        <begin position="1"/>
        <end position="34"/>
    </location>
</feature>
<gene>
    <name evidence="6" type="primary">LOC116300403</name>
</gene>